<organism evidence="1 2">
    <name type="scientific">Sphaerodactylus townsendi</name>
    <dbReference type="NCBI Taxonomy" id="933632"/>
    <lineage>
        <taxon>Eukaryota</taxon>
        <taxon>Metazoa</taxon>
        <taxon>Chordata</taxon>
        <taxon>Craniata</taxon>
        <taxon>Vertebrata</taxon>
        <taxon>Euteleostomi</taxon>
        <taxon>Lepidosauria</taxon>
        <taxon>Squamata</taxon>
        <taxon>Bifurcata</taxon>
        <taxon>Gekkota</taxon>
        <taxon>Sphaerodactylidae</taxon>
        <taxon>Sphaerodactylus</taxon>
    </lineage>
</organism>
<comment type="caution">
    <text evidence="1">The sequence shown here is derived from an EMBL/GenBank/DDBJ whole genome shotgun (WGS) entry which is preliminary data.</text>
</comment>
<dbReference type="Proteomes" id="UP000827872">
    <property type="component" value="Linkage Group LG05"/>
</dbReference>
<name>A0ACB8F4A9_9SAUR</name>
<evidence type="ECO:0000313" key="2">
    <source>
        <dbReference type="Proteomes" id="UP000827872"/>
    </source>
</evidence>
<gene>
    <name evidence="1" type="ORF">K3G42_021649</name>
</gene>
<proteinExistence type="predicted"/>
<accession>A0ACB8F4A9</accession>
<keyword evidence="2" id="KW-1185">Reference proteome</keyword>
<evidence type="ECO:0000313" key="1">
    <source>
        <dbReference type="EMBL" id="KAH8000013.1"/>
    </source>
</evidence>
<protein>
    <submittedName>
        <fullName evidence="1">Uncharacterized protein</fullName>
    </submittedName>
</protein>
<reference evidence="1" key="1">
    <citation type="submission" date="2021-08" db="EMBL/GenBank/DDBJ databases">
        <title>The first chromosome-level gecko genome reveals the dynamic sex chromosomes of Neotropical dwarf geckos (Sphaerodactylidae: Sphaerodactylus).</title>
        <authorList>
            <person name="Pinto B.J."/>
            <person name="Keating S.E."/>
            <person name="Gamble T."/>
        </authorList>
    </citation>
    <scope>NUCLEOTIDE SEQUENCE</scope>
    <source>
        <strain evidence="1">TG3544</strain>
    </source>
</reference>
<sequence>MDPACFLPTHQFLGSALGSDLCKLSPTSASCKAGRPDPPKTIDPTRVITDPVSGRTYSKGRLLGKELRGELSSPVDYEAISCGLFGTLILPKASGPDGCCCDPLKLGDSG</sequence>
<dbReference type="EMBL" id="CM037618">
    <property type="protein sequence ID" value="KAH8000013.1"/>
    <property type="molecule type" value="Genomic_DNA"/>
</dbReference>